<dbReference type="eggNOG" id="arCOG01913">
    <property type="taxonomic scope" value="Archaea"/>
</dbReference>
<name>A1RTL1_PYRIL</name>
<proteinExistence type="predicted"/>
<evidence type="ECO:0000259" key="2">
    <source>
        <dbReference type="Pfam" id="PF01957"/>
    </source>
</evidence>
<dbReference type="InterPro" id="IPR012340">
    <property type="entry name" value="NA-bd_OB-fold"/>
</dbReference>
<sequence length="123" mass="13594">MSRLVTIVALLDELLLFSAPVIIAFLLYIFGVIPLWIVVVLSAPFLVITAYIGIKVFKETPREYSYLGGRGVVVEDLKPEGVVKIEGVYWRAVCLSCEAAVGTCVELLDVKNGRAYVRPCQDM</sequence>
<keyword evidence="1" id="KW-1133">Transmembrane helix</keyword>
<accession>A1RTL1</accession>
<dbReference type="Pfam" id="PF01957">
    <property type="entry name" value="NfeD"/>
    <property type="match status" value="1"/>
</dbReference>
<keyword evidence="1" id="KW-0812">Transmembrane</keyword>
<organism evidence="3 4">
    <name type="scientific">Pyrobaculum islandicum (strain DSM 4184 / JCM 9189 / GEO3)</name>
    <dbReference type="NCBI Taxonomy" id="384616"/>
    <lineage>
        <taxon>Archaea</taxon>
        <taxon>Thermoproteota</taxon>
        <taxon>Thermoprotei</taxon>
        <taxon>Thermoproteales</taxon>
        <taxon>Thermoproteaceae</taxon>
        <taxon>Pyrobaculum</taxon>
    </lineage>
</organism>
<protein>
    <recommendedName>
        <fullName evidence="2">NfeD-like C-terminal domain-containing protein</fullName>
    </recommendedName>
</protein>
<dbReference type="STRING" id="384616.Pisl_1122"/>
<dbReference type="HOGENOM" id="CLU_143276_0_0_2"/>
<evidence type="ECO:0000313" key="4">
    <source>
        <dbReference type="Proteomes" id="UP000002595"/>
    </source>
</evidence>
<reference evidence="3" key="1">
    <citation type="submission" date="2006-12" db="EMBL/GenBank/DDBJ databases">
        <title>Complete sequence of Pyrobaculum islandicum DSM 4184.</title>
        <authorList>
            <person name="Copeland A."/>
            <person name="Lucas S."/>
            <person name="Lapidus A."/>
            <person name="Barry K."/>
            <person name="Detter J.C."/>
            <person name="Glavina del Rio T."/>
            <person name="Dalin E."/>
            <person name="Tice H."/>
            <person name="Pitluck S."/>
            <person name="Meincke L."/>
            <person name="Brettin T."/>
            <person name="Bruce D."/>
            <person name="Han C."/>
            <person name="Tapia R."/>
            <person name="Gilna P."/>
            <person name="Schmutz J."/>
            <person name="Larimer F."/>
            <person name="Land M."/>
            <person name="Hauser L."/>
            <person name="Kyrpides N."/>
            <person name="Mikhailova N."/>
            <person name="Cozen A.E."/>
            <person name="Fitz-Gibbon S.T."/>
            <person name="House C.H."/>
            <person name="Saltikov C."/>
            <person name="Lowe T."/>
            <person name="Richardson P."/>
        </authorList>
    </citation>
    <scope>NUCLEOTIDE SEQUENCE [LARGE SCALE GENOMIC DNA]</scope>
    <source>
        <strain evidence="3">DSM 4184</strain>
    </source>
</reference>
<dbReference type="InterPro" id="IPR002810">
    <property type="entry name" value="NfeD-like_C"/>
</dbReference>
<dbReference type="Gene3D" id="2.40.50.140">
    <property type="entry name" value="Nucleic acid-binding proteins"/>
    <property type="match status" value="1"/>
</dbReference>
<keyword evidence="1" id="KW-0472">Membrane</keyword>
<feature type="transmembrane region" description="Helical" evidence="1">
    <location>
        <begin position="7"/>
        <end position="29"/>
    </location>
</feature>
<gene>
    <name evidence="3" type="ordered locus">Pisl_1122</name>
</gene>
<dbReference type="OrthoDB" id="29132at2157"/>
<dbReference type="RefSeq" id="WP_011762868.1">
    <property type="nucleotide sequence ID" value="NC_008701.1"/>
</dbReference>
<dbReference type="GeneID" id="4617891"/>
<dbReference type="EMBL" id="CP000504">
    <property type="protein sequence ID" value="ABL88293.1"/>
    <property type="molecule type" value="Genomic_DNA"/>
</dbReference>
<feature type="domain" description="NfeD-like C-terminal" evidence="2">
    <location>
        <begin position="65"/>
        <end position="119"/>
    </location>
</feature>
<dbReference type="KEGG" id="pis:Pisl_1122"/>
<evidence type="ECO:0000256" key="1">
    <source>
        <dbReference type="SAM" id="Phobius"/>
    </source>
</evidence>
<feature type="transmembrane region" description="Helical" evidence="1">
    <location>
        <begin position="35"/>
        <end position="54"/>
    </location>
</feature>
<dbReference type="AlphaFoldDB" id="A1RTL1"/>
<keyword evidence="4" id="KW-1185">Reference proteome</keyword>
<dbReference type="SUPFAM" id="SSF141322">
    <property type="entry name" value="NfeD domain-like"/>
    <property type="match status" value="1"/>
</dbReference>
<evidence type="ECO:0000313" key="3">
    <source>
        <dbReference type="EMBL" id="ABL88293.1"/>
    </source>
</evidence>
<dbReference type="Proteomes" id="UP000002595">
    <property type="component" value="Chromosome"/>
</dbReference>